<sequence length="132" mass="14593">MAVLSTLHLCAPPGMGYKPVAHDECPEVLLPTMSVAASNSIISSPSILHTNDVALPLGHLFGNDHFSYNLSTLLSPLDVWELHDHMTSSMDGEKVWYCSNCRDGPFGDWQNICQCCGHQRCSSCWEEKIKSK</sequence>
<dbReference type="Proteomes" id="UP000800040">
    <property type="component" value="Unassembled WGS sequence"/>
</dbReference>
<dbReference type="OrthoDB" id="3685460at2759"/>
<protein>
    <submittedName>
        <fullName evidence="1">Uncharacterized protein</fullName>
    </submittedName>
</protein>
<dbReference type="AlphaFoldDB" id="A0A6A5KQ83"/>
<reference evidence="1" key="1">
    <citation type="submission" date="2020-01" db="EMBL/GenBank/DDBJ databases">
        <authorList>
            <consortium name="DOE Joint Genome Institute"/>
            <person name="Haridas S."/>
            <person name="Albert R."/>
            <person name="Binder M."/>
            <person name="Bloem J."/>
            <person name="Labutti K."/>
            <person name="Salamov A."/>
            <person name="Andreopoulos B."/>
            <person name="Baker S.E."/>
            <person name="Barry K."/>
            <person name="Bills G."/>
            <person name="Bluhm B.H."/>
            <person name="Cannon C."/>
            <person name="Castanera R."/>
            <person name="Culley D.E."/>
            <person name="Daum C."/>
            <person name="Ezra D."/>
            <person name="Gonzalez J.B."/>
            <person name="Henrissat B."/>
            <person name="Kuo A."/>
            <person name="Liang C."/>
            <person name="Lipzen A."/>
            <person name="Lutzoni F."/>
            <person name="Magnuson J."/>
            <person name="Mondo S."/>
            <person name="Nolan M."/>
            <person name="Ohm R."/>
            <person name="Pangilinan J."/>
            <person name="Park H.-J."/>
            <person name="Ramirez L."/>
            <person name="Alfaro M."/>
            <person name="Sun H."/>
            <person name="Tritt A."/>
            <person name="Yoshinaga Y."/>
            <person name="Zwiers L.-H."/>
            <person name="Turgeon B.G."/>
            <person name="Goodwin S.B."/>
            <person name="Spatafora J.W."/>
            <person name="Crous P.W."/>
            <person name="Grigoriev I.V."/>
        </authorList>
    </citation>
    <scope>NUCLEOTIDE SEQUENCE</scope>
    <source>
        <strain evidence="1">P77</strain>
    </source>
</reference>
<accession>A0A6A5KQ83</accession>
<evidence type="ECO:0000313" key="2">
    <source>
        <dbReference type="Proteomes" id="UP000800040"/>
    </source>
</evidence>
<organism evidence="1 2">
    <name type="scientific">Decorospora gaudefroyi</name>
    <dbReference type="NCBI Taxonomy" id="184978"/>
    <lineage>
        <taxon>Eukaryota</taxon>
        <taxon>Fungi</taxon>
        <taxon>Dikarya</taxon>
        <taxon>Ascomycota</taxon>
        <taxon>Pezizomycotina</taxon>
        <taxon>Dothideomycetes</taxon>
        <taxon>Pleosporomycetidae</taxon>
        <taxon>Pleosporales</taxon>
        <taxon>Pleosporineae</taxon>
        <taxon>Pleosporaceae</taxon>
        <taxon>Decorospora</taxon>
    </lineage>
</organism>
<proteinExistence type="predicted"/>
<dbReference type="EMBL" id="ML975254">
    <property type="protein sequence ID" value="KAF1838197.1"/>
    <property type="molecule type" value="Genomic_DNA"/>
</dbReference>
<gene>
    <name evidence="1" type="ORF">BDW02DRAFT_565233</name>
</gene>
<name>A0A6A5KQ83_9PLEO</name>
<keyword evidence="2" id="KW-1185">Reference proteome</keyword>
<evidence type="ECO:0000313" key="1">
    <source>
        <dbReference type="EMBL" id="KAF1838197.1"/>
    </source>
</evidence>